<dbReference type="Pfam" id="PF01124">
    <property type="entry name" value="MAPEG"/>
    <property type="match status" value="1"/>
</dbReference>
<dbReference type="GO" id="GO:0045055">
    <property type="term" value="P:regulated exocytosis"/>
    <property type="evidence" value="ECO:0007669"/>
    <property type="project" value="TreeGrafter"/>
</dbReference>
<evidence type="ECO:0000256" key="2">
    <source>
        <dbReference type="ARBA" id="ARBA00022692"/>
    </source>
</evidence>
<keyword evidence="2 6" id="KW-0812">Transmembrane</keyword>
<feature type="transmembrane region" description="Helical" evidence="6">
    <location>
        <begin position="130"/>
        <end position="149"/>
    </location>
</feature>
<feature type="compositionally biased region" description="Low complexity" evidence="5">
    <location>
        <begin position="197"/>
        <end position="214"/>
    </location>
</feature>
<dbReference type="PANTHER" id="PTHR31004">
    <property type="entry name" value="TRANSMEMBRANE PROTEIN 79"/>
    <property type="match status" value="1"/>
</dbReference>
<evidence type="ECO:0000256" key="1">
    <source>
        <dbReference type="ARBA" id="ARBA00004370"/>
    </source>
</evidence>
<feature type="region of interest" description="Disordered" evidence="5">
    <location>
        <begin position="195"/>
        <end position="214"/>
    </location>
</feature>
<feature type="transmembrane region" description="Helical" evidence="6">
    <location>
        <begin position="28"/>
        <end position="53"/>
    </location>
</feature>
<protein>
    <submittedName>
        <fullName evidence="7">Uncharacterized protein</fullName>
    </submittedName>
</protein>
<dbReference type="OrthoDB" id="8887147at2759"/>
<evidence type="ECO:0000256" key="6">
    <source>
        <dbReference type="SAM" id="Phobius"/>
    </source>
</evidence>
<evidence type="ECO:0000313" key="8">
    <source>
        <dbReference type="Proteomes" id="UP000749559"/>
    </source>
</evidence>
<sequence>MSNVRSARDSETGESRPEERATVRKGRYAGLIFIAGTFFLGSWLMPPIVFISMWERILYTLRCQVLSVGMLLAGVIVVMITRANTTAINPLSERGEQYVKLDNRYLQNTLEQLVLSILTQLFLATYLEDLWVIPVMTFLFVLGRISFWIGYKWMPLYRSFGFMLTLVPTTFAYAITLGVFLRNGATHGFTTMTSSRQGQEQHYNQQQQQRNIHY</sequence>
<evidence type="ECO:0000256" key="4">
    <source>
        <dbReference type="ARBA" id="ARBA00023136"/>
    </source>
</evidence>
<feature type="region of interest" description="Disordered" evidence="5">
    <location>
        <begin position="1"/>
        <end position="20"/>
    </location>
</feature>
<keyword evidence="8" id="KW-1185">Reference proteome</keyword>
<feature type="transmembrane region" description="Helical" evidence="6">
    <location>
        <begin position="65"/>
        <end position="84"/>
    </location>
</feature>
<evidence type="ECO:0000256" key="3">
    <source>
        <dbReference type="ARBA" id="ARBA00022989"/>
    </source>
</evidence>
<dbReference type="GO" id="GO:0032588">
    <property type="term" value="C:trans-Golgi network membrane"/>
    <property type="evidence" value="ECO:0007669"/>
    <property type="project" value="TreeGrafter"/>
</dbReference>
<keyword evidence="4 6" id="KW-0472">Membrane</keyword>
<name>A0A8J1TEW8_OWEFU</name>
<proteinExistence type="predicted"/>
<evidence type="ECO:0000256" key="5">
    <source>
        <dbReference type="SAM" id="MobiDB-lite"/>
    </source>
</evidence>
<dbReference type="Proteomes" id="UP000749559">
    <property type="component" value="Unassembled WGS sequence"/>
</dbReference>
<accession>A0A8J1TEW8</accession>
<reference evidence="7" key="1">
    <citation type="submission" date="2022-03" db="EMBL/GenBank/DDBJ databases">
        <authorList>
            <person name="Martin C."/>
        </authorList>
    </citation>
    <scope>NUCLEOTIDE SEQUENCE</scope>
</reference>
<dbReference type="PANTHER" id="PTHR31004:SF1">
    <property type="entry name" value="TRANSMEMBRANE PROTEIN 79"/>
    <property type="match status" value="1"/>
</dbReference>
<organism evidence="7 8">
    <name type="scientific">Owenia fusiformis</name>
    <name type="common">Polychaete worm</name>
    <dbReference type="NCBI Taxonomy" id="6347"/>
    <lineage>
        <taxon>Eukaryota</taxon>
        <taxon>Metazoa</taxon>
        <taxon>Spiralia</taxon>
        <taxon>Lophotrochozoa</taxon>
        <taxon>Annelida</taxon>
        <taxon>Polychaeta</taxon>
        <taxon>Sedentaria</taxon>
        <taxon>Canalipalpata</taxon>
        <taxon>Sabellida</taxon>
        <taxon>Oweniida</taxon>
        <taxon>Oweniidae</taxon>
        <taxon>Owenia</taxon>
    </lineage>
</organism>
<dbReference type="SUPFAM" id="SSF161084">
    <property type="entry name" value="MAPEG domain-like"/>
    <property type="match status" value="1"/>
</dbReference>
<dbReference type="AlphaFoldDB" id="A0A8J1TEW8"/>
<evidence type="ECO:0000313" key="7">
    <source>
        <dbReference type="EMBL" id="CAH1776313.1"/>
    </source>
</evidence>
<keyword evidence="3 6" id="KW-1133">Transmembrane helix</keyword>
<dbReference type="InterPro" id="IPR023352">
    <property type="entry name" value="MAPEG-like_dom_sf"/>
</dbReference>
<dbReference type="InterPro" id="IPR001129">
    <property type="entry name" value="Membr-assoc_MAPEG"/>
</dbReference>
<dbReference type="EMBL" id="CAIIXF020000002">
    <property type="protein sequence ID" value="CAH1776313.1"/>
    <property type="molecule type" value="Genomic_DNA"/>
</dbReference>
<dbReference type="Gene3D" id="1.20.120.550">
    <property type="entry name" value="Membrane associated eicosanoid/glutathione metabolism-like domain"/>
    <property type="match status" value="1"/>
</dbReference>
<feature type="transmembrane region" description="Helical" evidence="6">
    <location>
        <begin position="161"/>
        <end position="181"/>
    </location>
</feature>
<comment type="caution">
    <text evidence="7">The sequence shown here is derived from an EMBL/GenBank/DDBJ whole genome shotgun (WGS) entry which is preliminary data.</text>
</comment>
<gene>
    <name evidence="7" type="ORF">OFUS_LOCUS3498</name>
</gene>
<dbReference type="GO" id="GO:0005765">
    <property type="term" value="C:lysosomal membrane"/>
    <property type="evidence" value="ECO:0007669"/>
    <property type="project" value="TreeGrafter"/>
</dbReference>
<comment type="subcellular location">
    <subcellularLocation>
        <location evidence="1">Membrane</location>
    </subcellularLocation>
</comment>